<feature type="compositionally biased region" description="Polar residues" evidence="1">
    <location>
        <begin position="72"/>
        <end position="81"/>
    </location>
</feature>
<evidence type="ECO:0000313" key="3">
    <source>
        <dbReference type="Proteomes" id="UP001497392"/>
    </source>
</evidence>
<accession>A0ABP1FXA1</accession>
<feature type="compositionally biased region" description="Polar residues" evidence="1">
    <location>
        <begin position="171"/>
        <end position="183"/>
    </location>
</feature>
<protein>
    <submittedName>
        <fullName evidence="2">G7211 protein</fullName>
    </submittedName>
</protein>
<gene>
    <name evidence="2" type="primary">g7211</name>
    <name evidence="2" type="ORF">VP750_LOCUS6173</name>
</gene>
<evidence type="ECO:0000256" key="1">
    <source>
        <dbReference type="SAM" id="MobiDB-lite"/>
    </source>
</evidence>
<dbReference type="EMBL" id="CAXHTA020000011">
    <property type="protein sequence ID" value="CAL5224514.1"/>
    <property type="molecule type" value="Genomic_DNA"/>
</dbReference>
<sequence>MRQLDAGEYTYYRTAPEHHYYNMAPEDGLLQPAEDEEIVLPPQLDAGEYDLRVAPEQGLTQSAGDREEARQPTLQGGSGSRSVIQIGKLKINLLPPVKGCPASYPAGRAQDAAPVLEWLENACGGGFLLDCKRQPVYAVDEQLDAGEYCYHILVPVQGLAQSAGDGEETRQPTLQGKSGSRSMPQMDEPKTSVLPQIEGSPLHYQGPYDATSILTWFNTVGPRYMVDGTGRKIPLPTQSQLDAGEFKAEGALAKWLTQHIQDRKSESRSECQMACLRINILPPTESSQIDYPMEKPRDIPSVLAWLEKEIGKGGLVDSNGRAITWTPGYQLNAGEYYYHRARGQGLSVGRAQSPRKRQITCQSTRGEPKGRPARQMEELKINVLPPIEGSPVIYPAEKPHDAASVLTWLKQTIGPGTLAKRMGSFTQAILSSPMCLLDAGEYDYRVVPKSEEDRMQSARKRRRTCELTPEGDSKSRPARQVEQLKIKVLPPPNNVTLPVKGSPIIYPAEEPHDAESVFAWLEKVVGPGTMTNCKRKAVVPTPLRQLGGECEYTLAWQQGLTQSAPEGQPPCMFYELRKTGPVKEFSETSPEEVDSVISCLGYAFVDGNQLAKVPPLPADTPKCEPFNSWDHSDADAASAAFARHIASKLQSMGCIMGGSGMKVLDLHAARDLLRITLGNRRFTGGIDCAMVPYAVSEADAAKHFRVGFVRYQSQDKEAGRAAELHSEDDSDAPASETDCLNQPEQHAIMAMLAALAMNPRPLDFVLTDGTTFTLWRARGKLVMEYRDLNAWEAYHAIAQDLRGDLL</sequence>
<keyword evidence="3" id="KW-1185">Reference proteome</keyword>
<feature type="region of interest" description="Disordered" evidence="1">
    <location>
        <begin position="163"/>
        <end position="189"/>
    </location>
</feature>
<feature type="region of interest" description="Disordered" evidence="1">
    <location>
        <begin position="719"/>
        <end position="738"/>
    </location>
</feature>
<evidence type="ECO:0000313" key="2">
    <source>
        <dbReference type="EMBL" id="CAL5224514.1"/>
    </source>
</evidence>
<proteinExistence type="predicted"/>
<dbReference type="Proteomes" id="UP001497392">
    <property type="component" value="Unassembled WGS sequence"/>
</dbReference>
<feature type="region of interest" description="Disordered" evidence="1">
    <location>
        <begin position="453"/>
        <end position="478"/>
    </location>
</feature>
<comment type="caution">
    <text evidence="2">The sequence shown here is derived from an EMBL/GenBank/DDBJ whole genome shotgun (WGS) entry which is preliminary data.</text>
</comment>
<feature type="region of interest" description="Disordered" evidence="1">
    <location>
        <begin position="59"/>
        <end position="81"/>
    </location>
</feature>
<name>A0ABP1FXA1_9CHLO</name>
<organism evidence="2 3">
    <name type="scientific">Coccomyxa viridis</name>
    <dbReference type="NCBI Taxonomy" id="1274662"/>
    <lineage>
        <taxon>Eukaryota</taxon>
        <taxon>Viridiplantae</taxon>
        <taxon>Chlorophyta</taxon>
        <taxon>core chlorophytes</taxon>
        <taxon>Trebouxiophyceae</taxon>
        <taxon>Trebouxiophyceae incertae sedis</taxon>
        <taxon>Coccomyxaceae</taxon>
        <taxon>Coccomyxa</taxon>
    </lineage>
</organism>
<reference evidence="2 3" key="1">
    <citation type="submission" date="2024-06" db="EMBL/GenBank/DDBJ databases">
        <authorList>
            <person name="Kraege A."/>
            <person name="Thomma B."/>
        </authorList>
    </citation>
    <scope>NUCLEOTIDE SEQUENCE [LARGE SCALE GENOMIC DNA]</scope>
</reference>